<keyword evidence="5" id="KW-1185">Reference proteome</keyword>
<feature type="signal peptide" evidence="2">
    <location>
        <begin position="1"/>
        <end position="35"/>
    </location>
</feature>
<comment type="caution">
    <text evidence="4">The sequence shown here is derived from an EMBL/GenBank/DDBJ whole genome shotgun (WGS) entry which is preliminary data.</text>
</comment>
<protein>
    <recommendedName>
        <fullName evidence="3">CBM-cenC domain-containing protein</fullName>
    </recommendedName>
</protein>
<name>A0ABX1ZB52_9BACL</name>
<feature type="chain" id="PRO_5046011173" description="CBM-cenC domain-containing protein" evidence="2">
    <location>
        <begin position="36"/>
        <end position="1092"/>
    </location>
</feature>
<keyword evidence="1" id="KW-0378">Hydrolase</keyword>
<dbReference type="EMBL" id="WHOC01000171">
    <property type="protein sequence ID" value="NOU90562.1"/>
    <property type="molecule type" value="Genomic_DNA"/>
</dbReference>
<reference evidence="4 5" key="1">
    <citation type="submission" date="2019-10" db="EMBL/GenBank/DDBJ databases">
        <title>Description of Paenibacillus choica sp. nov.</title>
        <authorList>
            <person name="Carlier A."/>
            <person name="Qi S."/>
        </authorList>
    </citation>
    <scope>NUCLEOTIDE SEQUENCE [LARGE SCALE GENOMIC DNA]</scope>
    <source>
        <strain evidence="4 5">LMG 31460</strain>
    </source>
</reference>
<evidence type="ECO:0000313" key="4">
    <source>
        <dbReference type="EMBL" id="NOU90562.1"/>
    </source>
</evidence>
<dbReference type="SUPFAM" id="SSF50998">
    <property type="entry name" value="Quinoprotein alcohol dehydrogenase-like"/>
    <property type="match status" value="1"/>
</dbReference>
<dbReference type="Gene3D" id="3.30.1920.20">
    <property type="match status" value="1"/>
</dbReference>
<dbReference type="Pfam" id="PF02018">
    <property type="entry name" value="CBM_4_9"/>
    <property type="match status" value="1"/>
</dbReference>
<proteinExistence type="predicted"/>
<evidence type="ECO:0000313" key="5">
    <source>
        <dbReference type="Proteomes" id="UP000658690"/>
    </source>
</evidence>
<organism evidence="4 5">
    <name type="scientific">Paenibacillus germinis</name>
    <dbReference type="NCBI Taxonomy" id="2654979"/>
    <lineage>
        <taxon>Bacteria</taxon>
        <taxon>Bacillati</taxon>
        <taxon>Bacillota</taxon>
        <taxon>Bacilli</taxon>
        <taxon>Bacillales</taxon>
        <taxon>Paenibacillaceae</taxon>
        <taxon>Paenibacillus</taxon>
    </lineage>
</organism>
<dbReference type="Gene3D" id="2.60.120.260">
    <property type="entry name" value="Galactose-binding domain-like"/>
    <property type="match status" value="1"/>
</dbReference>
<dbReference type="Proteomes" id="UP000658690">
    <property type="component" value="Unassembled WGS sequence"/>
</dbReference>
<dbReference type="NCBIfam" id="NF047446">
    <property type="entry name" value="barrel_OmpL47"/>
    <property type="match status" value="1"/>
</dbReference>
<evidence type="ECO:0000256" key="2">
    <source>
        <dbReference type="SAM" id="SignalP"/>
    </source>
</evidence>
<dbReference type="RefSeq" id="WP_171693334.1">
    <property type="nucleotide sequence ID" value="NZ_WHOC01000171.1"/>
</dbReference>
<dbReference type="InterPro" id="IPR003305">
    <property type="entry name" value="CenC_carb-bd"/>
</dbReference>
<dbReference type="InterPro" id="IPR058094">
    <property type="entry name" value="Ig-like_OmpL47-like"/>
</dbReference>
<accession>A0ABX1ZB52</accession>
<keyword evidence="2" id="KW-0732">Signal</keyword>
<feature type="domain" description="CBM-cenC" evidence="3">
    <location>
        <begin position="703"/>
        <end position="832"/>
    </location>
</feature>
<evidence type="ECO:0000259" key="3">
    <source>
        <dbReference type="Pfam" id="PF02018"/>
    </source>
</evidence>
<gene>
    <name evidence="4" type="ORF">GC102_33220</name>
</gene>
<dbReference type="SUPFAM" id="SSF63825">
    <property type="entry name" value="YWTD domain"/>
    <property type="match status" value="1"/>
</dbReference>
<dbReference type="InterPro" id="IPR008979">
    <property type="entry name" value="Galactose-bd-like_sf"/>
</dbReference>
<dbReference type="SUPFAM" id="SSF49785">
    <property type="entry name" value="Galactose-binding domain-like"/>
    <property type="match status" value="1"/>
</dbReference>
<dbReference type="InterPro" id="IPR011047">
    <property type="entry name" value="Quinoprotein_ADH-like_sf"/>
</dbReference>
<evidence type="ECO:0000256" key="1">
    <source>
        <dbReference type="ARBA" id="ARBA00022801"/>
    </source>
</evidence>
<sequence length="1092" mass="118404">MRRFLGTKKLIARIAAIMCILSLVVHLTSTSNVSAASWNGKSFGNPVDLGVPTYNISINDAVFGKEDGREVLYTTVSSSNAVFNIVDVRDNRLVRSFNLTGVAQSWRHAIAPDGTVYIAGITLSNHGELWSYSPVTKTVQNLGEPIPGEKSLWSMTTDDLGNVYGGTFQSGKVFKYDPVAKTFKDYGSMVTGQEYVRSMAYYKGFIYAGIGSVGQVVKLNVTTGEKTVISQNVPGLLGVTPDKVPFAYDMTVVDGTLLVRFSYDTKNDLLFFDLENQVWLNKKIGSTISGETGIGVFGFNQLTAVDGKLYIIGNRKLVELDMTTFEAKTTPISFGSSLRGAEWIEFTDDPNYPGKSLVTLTSNGKLIIMNVKDGLRKDLPAVVKGAPNPLHNLEQGPDGKLYMSGYPGGLGAQYDPKTGKNVNFTLGQSEGMVGLGDYMYYGVYPGANIYRSAIGTAVPTVEPVFQIGSDQDRPYIMIAADNKLFIGTIPGYGKLGGALTIYDPVTGGKKVYSDIVHNQSITGLAYRNGIIYGSTNVYGGLGVVKTETKAKMFIWDVAQEKKLAEFTLDLPELDQPPMITGLTFGPDGLLWGNVDGIVFKMNPDTYQIVGYKDIYPNVNNYGFWRPYHPHWGKDGLLYVDLADIITVIDPKTMDFVQLSPTGKEISFFTIAEDVNGNENIYYTDAANLMMIPIGETLVHHIPVRNGGFEETVQNGSIPGWTNPYLKGGFPMVVTNEFKHSGSHSLKVVDNSRGVSGGLLSDRIAAKPGETYTTSMSVYINSGQPADAALLLYFYDKDDKQLDYKFSPFSDKTPNRWSQVEVTGTAPEGTTHLAIMAYSSKWSLIDAYYDDITLSIIITDDTPPVTVAALEGTKQNGWYVSDVKVNLNATDDKSGVTKTVYSLDGGNAWLTYQNALVFNEDGVHTVSFRSTDMMGNEEQLQTTTFSIDQTAPAVQISGGGTYTVDQTVTVTCTATDAVSGVVYSSCSAPLLSSPAYLLNVGDNVVSANATDAAGNSGTAATTVTVKVTVDSLIRLIEAWVTGNGSQGIVNSLGTKLRHGQFDAFINEVHAQKGKEIPEEAANYLLKFVNDLKS</sequence>